<organism evidence="2 3">
    <name type="scientific">Paraburkholderia tropica</name>
    <dbReference type="NCBI Taxonomy" id="92647"/>
    <lineage>
        <taxon>Bacteria</taxon>
        <taxon>Pseudomonadati</taxon>
        <taxon>Pseudomonadota</taxon>
        <taxon>Betaproteobacteria</taxon>
        <taxon>Burkholderiales</taxon>
        <taxon>Burkholderiaceae</taxon>
        <taxon>Paraburkholderia</taxon>
    </lineage>
</organism>
<protein>
    <submittedName>
        <fullName evidence="2">Transposase InsO family protein</fullName>
    </submittedName>
</protein>
<reference evidence="2 3" key="1">
    <citation type="submission" date="2018-05" db="EMBL/GenBank/DDBJ databases">
        <title>Genomic Encyclopedia of Type Strains, Phase IV (KMG-V): Genome sequencing to study the core and pangenomes of soil and plant-associated prokaryotes.</title>
        <authorList>
            <person name="Whitman W."/>
        </authorList>
    </citation>
    <scope>NUCLEOTIDE SEQUENCE [LARGE SCALE GENOMIC DNA]</scope>
    <source>
        <strain evidence="2 3">SIr-6563</strain>
    </source>
</reference>
<dbReference type="PROSITE" id="PS50994">
    <property type="entry name" value="INTEGRASE"/>
    <property type="match status" value="1"/>
</dbReference>
<dbReference type="SUPFAM" id="SSF53098">
    <property type="entry name" value="Ribonuclease H-like"/>
    <property type="match status" value="1"/>
</dbReference>
<dbReference type="Gene3D" id="3.30.420.10">
    <property type="entry name" value="Ribonuclease H-like superfamily/Ribonuclease H"/>
    <property type="match status" value="1"/>
</dbReference>
<dbReference type="Proteomes" id="UP000247515">
    <property type="component" value="Unassembled WGS sequence"/>
</dbReference>
<comment type="caution">
    <text evidence="2">The sequence shown here is derived from an EMBL/GenBank/DDBJ whole genome shotgun (WGS) entry which is preliminary data.</text>
</comment>
<dbReference type="InterPro" id="IPR012337">
    <property type="entry name" value="RNaseH-like_sf"/>
</dbReference>
<dbReference type="InterPro" id="IPR048020">
    <property type="entry name" value="Transpos_IS3"/>
</dbReference>
<feature type="domain" description="Integrase catalytic" evidence="1">
    <location>
        <begin position="95"/>
        <end position="259"/>
    </location>
</feature>
<accession>A0ABX5MAN2</accession>
<dbReference type="InterPro" id="IPR025948">
    <property type="entry name" value="HTH-like_dom"/>
</dbReference>
<evidence type="ECO:0000313" key="3">
    <source>
        <dbReference type="Proteomes" id="UP000247515"/>
    </source>
</evidence>
<dbReference type="EMBL" id="QJJV01000069">
    <property type="protein sequence ID" value="PXX01432.1"/>
    <property type="molecule type" value="Genomic_DNA"/>
</dbReference>
<dbReference type="NCBIfam" id="NF033516">
    <property type="entry name" value="transpos_IS3"/>
    <property type="match status" value="1"/>
</dbReference>
<gene>
    <name evidence="2" type="ORF">C7400_1692</name>
</gene>
<keyword evidence="3" id="KW-1185">Reference proteome</keyword>
<evidence type="ECO:0000313" key="2">
    <source>
        <dbReference type="EMBL" id="PXX01432.1"/>
    </source>
</evidence>
<name>A0ABX5MAN2_9BURK</name>
<dbReference type="Pfam" id="PF13683">
    <property type="entry name" value="rve_3"/>
    <property type="match status" value="1"/>
</dbReference>
<sequence length="269" mass="30581">MTQHGLSERQALRVIGMSASAYRYRPAPDRNVALRAQIVALAQRHCRYGSGMIYLKLRQSGVAVNHKRVERLYAQEKLQVRRRKRKKVPVSDRQPLKRPSAANQVWSMDFVFDRTAEGRVIKNLTVVDDATHEAVAIVPERAISGHGLTRILDRVALHRGLPQAIRTDNGKEFCGRAMLTWAHGRGVKLFLIEPGKPNQNAYIESFNGRFRDECLNEHWFISLSHAKVVIEAWRREYNEERPKKSLGGLTPATYARKLAEKAVTLTPGL</sequence>
<dbReference type="InterPro" id="IPR001584">
    <property type="entry name" value="Integrase_cat-core"/>
</dbReference>
<dbReference type="Pfam" id="PF13276">
    <property type="entry name" value="HTH_21"/>
    <property type="match status" value="1"/>
</dbReference>
<dbReference type="PANTHER" id="PTHR47515:SF1">
    <property type="entry name" value="BLR2054 PROTEIN"/>
    <property type="match status" value="1"/>
</dbReference>
<dbReference type="PANTHER" id="PTHR47515">
    <property type="entry name" value="LOW CALCIUM RESPONSE LOCUS PROTEIN T"/>
    <property type="match status" value="1"/>
</dbReference>
<evidence type="ECO:0000259" key="1">
    <source>
        <dbReference type="PROSITE" id="PS50994"/>
    </source>
</evidence>
<proteinExistence type="predicted"/>
<dbReference type="InterPro" id="IPR036397">
    <property type="entry name" value="RNaseH_sf"/>
</dbReference>